<evidence type="ECO:0000256" key="7">
    <source>
        <dbReference type="SAM" id="Coils"/>
    </source>
</evidence>
<dbReference type="Pfam" id="PF00735">
    <property type="entry name" value="Septin"/>
    <property type="match status" value="1"/>
</dbReference>
<dbReference type="OrthoDB" id="416553at2759"/>
<evidence type="ECO:0000256" key="2">
    <source>
        <dbReference type="ARBA" id="ARBA00022741"/>
    </source>
</evidence>
<dbReference type="PANTHER" id="PTHR18884">
    <property type="entry name" value="SEPTIN"/>
    <property type="match status" value="1"/>
</dbReference>
<evidence type="ECO:0000259" key="9">
    <source>
        <dbReference type="PROSITE" id="PS51719"/>
    </source>
</evidence>
<evidence type="ECO:0000313" key="10">
    <source>
        <dbReference type="EMBL" id="CAG8482331.1"/>
    </source>
</evidence>
<evidence type="ECO:0000313" key="11">
    <source>
        <dbReference type="Proteomes" id="UP000789831"/>
    </source>
</evidence>
<dbReference type="GO" id="GO:0031105">
    <property type="term" value="C:septin complex"/>
    <property type="evidence" value="ECO:0007669"/>
    <property type="project" value="UniProtKB-ARBA"/>
</dbReference>
<dbReference type="InterPro" id="IPR016491">
    <property type="entry name" value="Septin"/>
</dbReference>
<dbReference type="EMBL" id="CAJVPL010000315">
    <property type="protein sequence ID" value="CAG8482331.1"/>
    <property type="molecule type" value="Genomic_DNA"/>
</dbReference>
<evidence type="ECO:0000256" key="6">
    <source>
        <dbReference type="RuleBase" id="RU004560"/>
    </source>
</evidence>
<keyword evidence="3 7" id="KW-0175">Coiled coil</keyword>
<dbReference type="CDD" id="cd01850">
    <property type="entry name" value="CDC_Septin"/>
    <property type="match status" value="1"/>
</dbReference>
<feature type="coiled-coil region" evidence="7">
    <location>
        <begin position="346"/>
        <end position="391"/>
    </location>
</feature>
<sequence length="684" mass="78738">GLFPDPGPWKVPPARKVTLRDTLGIEALPRQRFNKTKRTPYVLNIMVVGESGLGKTTFMNTLFNTPLREEILPRNPQATKTVEVAPVHYELTEDGVMLNLTVVDTPGFGDQLNREHNLDPIVEYIDNQFEAYHAAERSPEFRRAIPDTRIHILLYFIAPTGHALKELDIKALQVLSAKVNVIPVIAKADTLTQDEKAAFKKTILRDIEANNIRIFPTAYQDDRESVEDLEKYIPFTVIGSDHFVDVNGKQVRGRIYRWGVVEVENENHCDFIHLRELLMTHALHDLLETSHTVHYHNYRADKLRSNGRPESILACDESYEHRIERSKQNMAEDMVRKEEEMRQNFVLKVREKEANLREREEQLNQRRRQLMAELEEQRLALASEEREFQEMYTASRATSASKIQETYDVSVETLRRWAASGEPAEDLLDRYGIVTRHNGIRSAANRRRRREATQAQEDQEFQDPSRQDTTYPSLFYPRRAVETRTMDRDSTLDDLRARYLNAVNFKNDTKLKWVIETPYDIRDEAMNDLLKGYSSNFVANHKKFKMKFRSKKDSQQSIAILSNTGASFVEGSGVIALDPGVRTFMTGYDPSGIAIEWEMILVEFIGFRLYSWKNTQTKTIRASQVRRVGAVAISIKSWVDPKCSVAPVVQLSLIETSMVLAIYFFTISPTKIKSRFMLALGPTS</sequence>
<organism evidence="10 11">
    <name type="scientific">Ambispora gerdemannii</name>
    <dbReference type="NCBI Taxonomy" id="144530"/>
    <lineage>
        <taxon>Eukaryota</taxon>
        <taxon>Fungi</taxon>
        <taxon>Fungi incertae sedis</taxon>
        <taxon>Mucoromycota</taxon>
        <taxon>Glomeromycotina</taxon>
        <taxon>Glomeromycetes</taxon>
        <taxon>Archaeosporales</taxon>
        <taxon>Ambisporaceae</taxon>
        <taxon>Ambispora</taxon>
    </lineage>
</organism>
<keyword evidence="4 6" id="KW-0342">GTP-binding</keyword>
<evidence type="ECO:0000256" key="5">
    <source>
        <dbReference type="ARBA" id="ARBA00023306"/>
    </source>
</evidence>
<dbReference type="GO" id="GO:0005525">
    <property type="term" value="F:GTP binding"/>
    <property type="evidence" value="ECO:0007669"/>
    <property type="project" value="UniProtKB-KW"/>
</dbReference>
<evidence type="ECO:0000256" key="8">
    <source>
        <dbReference type="SAM" id="MobiDB-lite"/>
    </source>
</evidence>
<dbReference type="InterPro" id="IPR027417">
    <property type="entry name" value="P-loop_NTPase"/>
</dbReference>
<name>A0A9N8WDT5_9GLOM</name>
<dbReference type="Gene3D" id="3.40.50.300">
    <property type="entry name" value="P-loop containing nucleotide triphosphate hydrolases"/>
    <property type="match status" value="1"/>
</dbReference>
<gene>
    <name evidence="10" type="ORF">AGERDE_LOCUS3303</name>
</gene>
<dbReference type="InterPro" id="IPR030379">
    <property type="entry name" value="G_SEPTIN_dom"/>
</dbReference>
<proteinExistence type="inferred from homology"/>
<keyword evidence="2 6" id="KW-0547">Nucleotide-binding</keyword>
<comment type="similarity">
    <text evidence="6">Belongs to the TRAFAC class TrmE-Era-EngA-EngB-Septin-like GTPase superfamily. Septin GTPase family.</text>
</comment>
<dbReference type="GO" id="GO:0032161">
    <property type="term" value="C:cleavage apparatus septin structure"/>
    <property type="evidence" value="ECO:0007669"/>
    <property type="project" value="UniProtKB-ARBA"/>
</dbReference>
<dbReference type="FunFam" id="3.40.50.300:FF:000162">
    <property type="entry name" value="septin-7 isoform X1"/>
    <property type="match status" value="1"/>
</dbReference>
<dbReference type="PROSITE" id="PS51719">
    <property type="entry name" value="G_SEPTIN"/>
    <property type="match status" value="1"/>
</dbReference>
<feature type="region of interest" description="Disordered" evidence="8">
    <location>
        <begin position="442"/>
        <end position="470"/>
    </location>
</feature>
<evidence type="ECO:0000256" key="4">
    <source>
        <dbReference type="ARBA" id="ARBA00023134"/>
    </source>
</evidence>
<dbReference type="SUPFAM" id="SSF52540">
    <property type="entry name" value="P-loop containing nucleoside triphosphate hydrolases"/>
    <property type="match status" value="1"/>
</dbReference>
<feature type="non-terminal residue" evidence="10">
    <location>
        <position position="684"/>
    </location>
</feature>
<comment type="caution">
    <text evidence="10">The sequence shown here is derived from an EMBL/GenBank/DDBJ whole genome shotgun (WGS) entry which is preliminary data.</text>
</comment>
<keyword evidence="1" id="KW-0132">Cell division</keyword>
<dbReference type="AlphaFoldDB" id="A0A9N8WDT5"/>
<accession>A0A9N8WDT5</accession>
<evidence type="ECO:0000256" key="3">
    <source>
        <dbReference type="ARBA" id="ARBA00023054"/>
    </source>
</evidence>
<feature type="domain" description="Septin-type G" evidence="9">
    <location>
        <begin position="39"/>
        <end position="305"/>
    </location>
</feature>
<keyword evidence="5" id="KW-0131">Cell cycle</keyword>
<protein>
    <submittedName>
        <fullName evidence="10">5137_t:CDS:1</fullName>
    </submittedName>
</protein>
<dbReference type="GO" id="GO:0000281">
    <property type="term" value="P:mitotic cytokinesis"/>
    <property type="evidence" value="ECO:0007669"/>
    <property type="project" value="UniProtKB-ARBA"/>
</dbReference>
<dbReference type="Proteomes" id="UP000789831">
    <property type="component" value="Unassembled WGS sequence"/>
</dbReference>
<evidence type="ECO:0000256" key="1">
    <source>
        <dbReference type="ARBA" id="ARBA00022618"/>
    </source>
</evidence>
<keyword evidence="11" id="KW-1185">Reference proteome</keyword>
<reference evidence="10" key="1">
    <citation type="submission" date="2021-06" db="EMBL/GenBank/DDBJ databases">
        <authorList>
            <person name="Kallberg Y."/>
            <person name="Tangrot J."/>
            <person name="Rosling A."/>
        </authorList>
    </citation>
    <scope>NUCLEOTIDE SEQUENCE</scope>
    <source>
        <strain evidence="10">MT106</strain>
    </source>
</reference>